<dbReference type="EMBL" id="BGPR01004939">
    <property type="protein sequence ID" value="GBN05073.1"/>
    <property type="molecule type" value="Genomic_DNA"/>
</dbReference>
<gene>
    <name evidence="1" type="ORF">AVEN_117942_1</name>
</gene>
<protein>
    <submittedName>
        <fullName evidence="1">Uncharacterized protein</fullName>
    </submittedName>
</protein>
<organism evidence="1 2">
    <name type="scientific">Araneus ventricosus</name>
    <name type="common">Orbweaver spider</name>
    <name type="synonym">Epeira ventricosa</name>
    <dbReference type="NCBI Taxonomy" id="182803"/>
    <lineage>
        <taxon>Eukaryota</taxon>
        <taxon>Metazoa</taxon>
        <taxon>Ecdysozoa</taxon>
        <taxon>Arthropoda</taxon>
        <taxon>Chelicerata</taxon>
        <taxon>Arachnida</taxon>
        <taxon>Araneae</taxon>
        <taxon>Araneomorphae</taxon>
        <taxon>Entelegynae</taxon>
        <taxon>Araneoidea</taxon>
        <taxon>Araneidae</taxon>
        <taxon>Araneus</taxon>
    </lineage>
</organism>
<dbReference type="AlphaFoldDB" id="A0A4Y2KU93"/>
<dbReference type="OrthoDB" id="6407135at2759"/>
<evidence type="ECO:0000313" key="1">
    <source>
        <dbReference type="EMBL" id="GBN05073.1"/>
    </source>
</evidence>
<keyword evidence="2" id="KW-1185">Reference proteome</keyword>
<reference evidence="1 2" key="1">
    <citation type="journal article" date="2019" name="Sci. Rep.">
        <title>Orb-weaving spider Araneus ventricosus genome elucidates the spidroin gene catalogue.</title>
        <authorList>
            <person name="Kono N."/>
            <person name="Nakamura H."/>
            <person name="Ohtoshi R."/>
            <person name="Moran D.A.P."/>
            <person name="Shinohara A."/>
            <person name="Yoshida Y."/>
            <person name="Fujiwara M."/>
            <person name="Mori M."/>
            <person name="Tomita M."/>
            <person name="Arakawa K."/>
        </authorList>
    </citation>
    <scope>NUCLEOTIDE SEQUENCE [LARGE SCALE GENOMIC DNA]</scope>
</reference>
<proteinExistence type="predicted"/>
<evidence type="ECO:0000313" key="2">
    <source>
        <dbReference type="Proteomes" id="UP000499080"/>
    </source>
</evidence>
<comment type="caution">
    <text evidence="1">The sequence shown here is derived from an EMBL/GenBank/DDBJ whole genome shotgun (WGS) entry which is preliminary data.</text>
</comment>
<name>A0A4Y2KU93_ARAVE</name>
<accession>A0A4Y2KU93</accession>
<sequence length="396" mass="45944">MPFDPWAILHFYRYDVLRMDAQQPFVQVLKVFHKTEAPITIACLNDSWTALLGNFKSVMPMTEESATFQLYATPYIVKDPSLVAEYLEGISRVAGNHIFLYKNCVLYLEKNDLPYPGGCYFRPTGESSQNSYRICILSNEPVHHVLPAASEWKTRQDVTTQSFLTKEVMVRPKIIPFQPMGQLFSPYERAVSAVMIQKRLSVHKPFCLIQDVINSYYRSYLHAHDGQEAMHVLQNLGYGKSKRRFRQSGLHESERVFCFNHPVLEGRPTFEGSRNVKCLLSPCAPVVLTQYNVRVLESFQLNSQHSLRRVKMMGVPFSAWCVSRESSEFPTQRHLQIFVQEWIDLFEKHISFAKEDMLDVTIIQMALTLARHKICFQTKIDPKDKRKQERKPNPVE</sequence>
<dbReference type="Proteomes" id="UP000499080">
    <property type="component" value="Unassembled WGS sequence"/>
</dbReference>